<feature type="transmembrane region" description="Helical" evidence="1">
    <location>
        <begin position="20"/>
        <end position="40"/>
    </location>
</feature>
<accession>A0A3N2RMW8</accession>
<name>A0A3N2RMW8_LYSEN</name>
<keyword evidence="1" id="KW-1133">Transmembrane helix</keyword>
<dbReference type="RefSeq" id="WP_123646031.1">
    <property type="nucleotide sequence ID" value="NZ_RCTY01000008.1"/>
</dbReference>
<comment type="caution">
    <text evidence="2">The sequence shown here is derived from an EMBL/GenBank/DDBJ whole genome shotgun (WGS) entry which is preliminary data.</text>
</comment>
<evidence type="ECO:0000256" key="1">
    <source>
        <dbReference type="SAM" id="Phobius"/>
    </source>
</evidence>
<dbReference type="Proteomes" id="UP000275910">
    <property type="component" value="Unassembled WGS sequence"/>
</dbReference>
<protein>
    <submittedName>
        <fullName evidence="2">Uncharacterized protein</fullName>
    </submittedName>
</protein>
<dbReference type="AlphaFoldDB" id="A0A3N2RMW8"/>
<feature type="transmembrane region" description="Helical" evidence="1">
    <location>
        <begin position="52"/>
        <end position="72"/>
    </location>
</feature>
<dbReference type="EMBL" id="RCTY01000008">
    <property type="protein sequence ID" value="ROU08764.1"/>
    <property type="molecule type" value="Genomic_DNA"/>
</dbReference>
<keyword evidence="1" id="KW-0472">Membrane</keyword>
<evidence type="ECO:0000313" key="3">
    <source>
        <dbReference type="Proteomes" id="UP000275910"/>
    </source>
</evidence>
<proteinExistence type="predicted"/>
<organism evidence="2 3">
    <name type="scientific">Lysobacter enzymogenes</name>
    <dbReference type="NCBI Taxonomy" id="69"/>
    <lineage>
        <taxon>Bacteria</taxon>
        <taxon>Pseudomonadati</taxon>
        <taxon>Pseudomonadota</taxon>
        <taxon>Gammaproteobacteria</taxon>
        <taxon>Lysobacterales</taxon>
        <taxon>Lysobacteraceae</taxon>
        <taxon>Lysobacter</taxon>
    </lineage>
</organism>
<evidence type="ECO:0000313" key="2">
    <source>
        <dbReference type="EMBL" id="ROU08764.1"/>
    </source>
</evidence>
<gene>
    <name evidence="2" type="ORF">D9T17_02950</name>
</gene>
<sequence length="102" mass="11474">MSTKDSAHAQQWRDYRARRLQFLVVWFGGFVGLAVLAFGVSPLLPTSMAGTIFVAGGLAWLLGWVAAAIRCLRFPCPRCARPFLLRRPFSRECEHCGLARYE</sequence>
<reference evidence="2 3" key="1">
    <citation type="submission" date="2018-10" db="EMBL/GenBank/DDBJ databases">
        <title>The genome of Lysobacter enzymogenes OH11.</title>
        <authorList>
            <person name="Liu F."/>
            <person name="Zhao Y."/>
            <person name="Qian G."/>
            <person name="Chen Y."/>
            <person name="Xu H."/>
        </authorList>
    </citation>
    <scope>NUCLEOTIDE SEQUENCE [LARGE SCALE GENOMIC DNA]</scope>
    <source>
        <strain evidence="2 3">OH11</strain>
    </source>
</reference>
<keyword evidence="1" id="KW-0812">Transmembrane</keyword>